<dbReference type="Proteomes" id="UP001165663">
    <property type="component" value="Unassembled WGS sequence"/>
</dbReference>
<dbReference type="EMBL" id="BRXE01000130">
    <property type="protein sequence ID" value="GLB86304.1"/>
    <property type="molecule type" value="Genomic_DNA"/>
</dbReference>
<comment type="caution">
    <text evidence="1">The sequence shown here is derived from an EMBL/GenBank/DDBJ whole genome shotgun (WGS) entry which is preliminary data.</text>
</comment>
<gene>
    <name evidence="1" type="ORF">SRL2020028_55600</name>
</gene>
<reference evidence="1" key="1">
    <citation type="submission" date="2022-07" db="EMBL/GenBank/DDBJ databases">
        <title>Mycobacterium kiyosense sp. nov., scotochromogenic slow-glowing species isolated from respiratory specimens.</title>
        <authorList>
            <person name="Fukano H."/>
            <person name="Kazumi Y."/>
            <person name="Sakagami N."/>
            <person name="Ato M."/>
            <person name="Mitarai S."/>
            <person name="Hoshino Y."/>
        </authorList>
    </citation>
    <scope>NUCLEOTIDE SEQUENCE</scope>
    <source>
        <strain evidence="1">SRL2020-028</strain>
    </source>
</reference>
<proteinExistence type="predicted"/>
<protein>
    <submittedName>
        <fullName evidence="1">Uncharacterized protein</fullName>
    </submittedName>
</protein>
<evidence type="ECO:0000313" key="2">
    <source>
        <dbReference type="Proteomes" id="UP001165663"/>
    </source>
</evidence>
<organism evidence="1 2">
    <name type="scientific">Mycobacterium kiyosense</name>
    <dbReference type="NCBI Taxonomy" id="2871094"/>
    <lineage>
        <taxon>Bacteria</taxon>
        <taxon>Bacillati</taxon>
        <taxon>Actinomycetota</taxon>
        <taxon>Actinomycetes</taxon>
        <taxon>Mycobacteriales</taxon>
        <taxon>Mycobacteriaceae</taxon>
        <taxon>Mycobacterium</taxon>
    </lineage>
</organism>
<sequence>MPPAGVVMGHPNIRRTRHWRLTVTPPKKPRNNARKAAARAFQRETGLSYKQALAAIKKPPAARRVVTATGVDSYSGSTVLSGVLATVQAAMEALEVPPARPEWAPEWWQPSRLTSAWERRNDDAYMILAAVCDELTTWFAIAEAAAIDRRFADMNTNVGAVAFSTHNGAPLCLELPATSSVATLASAGRSSETLASVDRDSGWSQHLLALLYQVRQQLVPFTGAPVDELRAEIDRLVRWLTAD</sequence>
<dbReference type="RefSeq" id="WP_264916215.1">
    <property type="nucleotide sequence ID" value="NZ_BRXE01000130.1"/>
</dbReference>
<dbReference type="AlphaFoldDB" id="A0AA37Q9M5"/>
<evidence type="ECO:0000313" key="1">
    <source>
        <dbReference type="EMBL" id="GLB86304.1"/>
    </source>
</evidence>
<name>A0AA37Q9M5_9MYCO</name>
<accession>A0AA37Q9M5</accession>